<dbReference type="InterPro" id="IPR025663">
    <property type="entry name" value="AKAP_28"/>
</dbReference>
<sequence>ASQGRHFKTDPLDLVKHSERIEKHTVPTIDTDALAQYLEEIAQEAANLINRDSKQEFLYKNPNGWQQKKLYYNVKKFYQKTGVTKMDSSKDIDSTSSNSISFAAPSSSTSSEELEIKLEPWSLIEDFKFPSVVHQINEFIQTWELSSATKFVVIALDKIEHIPLFGKRYYVEAHFSKPTPKCPNPLAVAKVYFQINVSHLLPSDYPVNVTYKFESYKSQFYAMGALKISSNKFQRYYIDSILHMKLSFYAELCECRNPLKPLEKRKKSEESEAFSIGDYFFCLHVTSSHFVVYWTQKCF</sequence>
<dbReference type="OrthoDB" id="2148342at2759"/>
<dbReference type="PANTHER" id="PTHR35075:SF1">
    <property type="entry name" value="A-KINASE ANCHOR PROTEIN 14"/>
    <property type="match status" value="1"/>
</dbReference>
<dbReference type="STRING" id="7375.A0A0L0C6U2"/>
<organism evidence="1 2">
    <name type="scientific">Lucilia cuprina</name>
    <name type="common">Green bottle fly</name>
    <name type="synonym">Australian sheep blowfly</name>
    <dbReference type="NCBI Taxonomy" id="7375"/>
    <lineage>
        <taxon>Eukaryota</taxon>
        <taxon>Metazoa</taxon>
        <taxon>Ecdysozoa</taxon>
        <taxon>Arthropoda</taxon>
        <taxon>Hexapoda</taxon>
        <taxon>Insecta</taxon>
        <taxon>Pterygota</taxon>
        <taxon>Neoptera</taxon>
        <taxon>Endopterygota</taxon>
        <taxon>Diptera</taxon>
        <taxon>Brachycera</taxon>
        <taxon>Muscomorpha</taxon>
        <taxon>Oestroidea</taxon>
        <taxon>Calliphoridae</taxon>
        <taxon>Luciliinae</taxon>
        <taxon>Lucilia</taxon>
    </lineage>
</organism>
<dbReference type="Proteomes" id="UP000037069">
    <property type="component" value="Unassembled WGS sequence"/>
</dbReference>
<dbReference type="PANTHER" id="PTHR35075">
    <property type="entry name" value="A-KINASE ANCHOR PROTEIN 14"/>
    <property type="match status" value="1"/>
</dbReference>
<dbReference type="EMBL" id="JRES01000833">
    <property type="protein sequence ID" value="KNC27990.1"/>
    <property type="molecule type" value="Genomic_DNA"/>
</dbReference>
<gene>
    <name evidence="1" type="ORF">FF38_14487</name>
</gene>
<proteinExistence type="predicted"/>
<dbReference type="Pfam" id="PF14469">
    <property type="entry name" value="AKAP28"/>
    <property type="match status" value="1"/>
</dbReference>
<evidence type="ECO:0000313" key="1">
    <source>
        <dbReference type="EMBL" id="KNC27990.1"/>
    </source>
</evidence>
<evidence type="ECO:0000313" key="2">
    <source>
        <dbReference type="Proteomes" id="UP000037069"/>
    </source>
</evidence>
<reference evidence="1 2" key="1">
    <citation type="journal article" date="2015" name="Nat. Commun.">
        <title>Lucilia cuprina genome unlocks parasitic fly biology to underpin future interventions.</title>
        <authorList>
            <person name="Anstead C.A."/>
            <person name="Korhonen P.K."/>
            <person name="Young N.D."/>
            <person name="Hall R.S."/>
            <person name="Jex A.R."/>
            <person name="Murali S.C."/>
            <person name="Hughes D.S."/>
            <person name="Lee S.F."/>
            <person name="Perry T."/>
            <person name="Stroehlein A.J."/>
            <person name="Ansell B.R."/>
            <person name="Breugelmans B."/>
            <person name="Hofmann A."/>
            <person name="Qu J."/>
            <person name="Dugan S."/>
            <person name="Lee S.L."/>
            <person name="Chao H."/>
            <person name="Dinh H."/>
            <person name="Han Y."/>
            <person name="Doddapaneni H.V."/>
            <person name="Worley K.C."/>
            <person name="Muzny D.M."/>
            <person name="Ioannidis P."/>
            <person name="Waterhouse R.M."/>
            <person name="Zdobnov E.M."/>
            <person name="James P.J."/>
            <person name="Bagnall N.H."/>
            <person name="Kotze A.C."/>
            <person name="Gibbs R.A."/>
            <person name="Richards S."/>
            <person name="Batterham P."/>
            <person name="Gasser R.B."/>
        </authorList>
    </citation>
    <scope>NUCLEOTIDE SEQUENCE [LARGE SCALE GENOMIC DNA]</scope>
    <source>
        <strain evidence="1 2">LS</strain>
        <tissue evidence="1">Full body</tissue>
    </source>
</reference>
<accession>A0A0L0C6U2</accession>
<feature type="non-terminal residue" evidence="1">
    <location>
        <position position="1"/>
    </location>
</feature>
<name>A0A0L0C6U2_LUCCU</name>
<dbReference type="InterPro" id="IPR053084">
    <property type="entry name" value="AKAP"/>
</dbReference>
<dbReference type="AlphaFoldDB" id="A0A0L0C6U2"/>
<protein>
    <submittedName>
        <fullName evidence="1">Uncharacterized protein</fullName>
    </submittedName>
</protein>
<keyword evidence="2" id="KW-1185">Reference proteome</keyword>
<dbReference type="GO" id="GO:0005952">
    <property type="term" value="C:cAMP-dependent protein kinase complex"/>
    <property type="evidence" value="ECO:0007669"/>
    <property type="project" value="TreeGrafter"/>
</dbReference>
<dbReference type="GO" id="GO:0034237">
    <property type="term" value="F:protein kinase A regulatory subunit binding"/>
    <property type="evidence" value="ECO:0007669"/>
    <property type="project" value="TreeGrafter"/>
</dbReference>
<comment type="caution">
    <text evidence="1">The sequence shown here is derived from an EMBL/GenBank/DDBJ whole genome shotgun (WGS) entry which is preliminary data.</text>
</comment>